<dbReference type="Gene3D" id="3.30.559.30">
    <property type="entry name" value="Nonribosomal peptide synthetase, condensation domain"/>
    <property type="match status" value="1"/>
</dbReference>
<keyword evidence="4" id="KW-0489">Methyltransferase</keyword>
<dbReference type="GO" id="GO:0031177">
    <property type="term" value="F:phosphopantetheine binding"/>
    <property type="evidence" value="ECO:0007669"/>
    <property type="project" value="InterPro"/>
</dbReference>
<evidence type="ECO:0000259" key="13">
    <source>
        <dbReference type="PROSITE" id="PS52019"/>
    </source>
</evidence>
<dbReference type="InterPro" id="IPR016036">
    <property type="entry name" value="Malonyl_transacylase_ACP-bd"/>
</dbReference>
<dbReference type="SMART" id="SM00825">
    <property type="entry name" value="PKS_KS"/>
    <property type="match status" value="1"/>
</dbReference>
<feature type="active site" description="Proton acceptor; for dehydratase activity" evidence="9">
    <location>
        <position position="981"/>
    </location>
</feature>
<dbReference type="PROSITE" id="PS00455">
    <property type="entry name" value="AMP_BINDING"/>
    <property type="match status" value="1"/>
</dbReference>
<dbReference type="InterPro" id="IPR020807">
    <property type="entry name" value="PKS_DH"/>
</dbReference>
<dbReference type="CDD" id="cd19532">
    <property type="entry name" value="C_PKS-NRPS"/>
    <property type="match status" value="1"/>
</dbReference>
<dbReference type="Gene3D" id="3.40.50.150">
    <property type="entry name" value="Vaccinia Virus protein VP39"/>
    <property type="match status" value="1"/>
</dbReference>
<dbReference type="SUPFAM" id="SSF52151">
    <property type="entry name" value="FabD/lysophospholipase-like"/>
    <property type="match status" value="1"/>
</dbReference>
<dbReference type="Pfam" id="PF08242">
    <property type="entry name" value="Methyltransf_12"/>
    <property type="match status" value="1"/>
</dbReference>
<feature type="domain" description="PKS/mFAS DH" evidence="13">
    <location>
        <begin position="949"/>
        <end position="1258"/>
    </location>
</feature>
<dbReference type="InterPro" id="IPR049552">
    <property type="entry name" value="PKS_DH_N"/>
</dbReference>
<dbReference type="InterPro" id="IPR042099">
    <property type="entry name" value="ANL_N_sf"/>
</dbReference>
<dbReference type="InterPro" id="IPR014030">
    <property type="entry name" value="Ketoacyl_synth_N"/>
</dbReference>
<protein>
    <recommendedName>
        <fullName evidence="16">Hybrid NRPS/PKS enzyme</fullName>
    </recommendedName>
</protein>
<feature type="domain" description="Carrier" evidence="11">
    <location>
        <begin position="3537"/>
        <end position="3616"/>
    </location>
</feature>
<dbReference type="Pfam" id="PF21089">
    <property type="entry name" value="PKS_DH_N"/>
    <property type="match status" value="1"/>
</dbReference>
<dbReference type="Pfam" id="PF00668">
    <property type="entry name" value="Condensation"/>
    <property type="match status" value="1"/>
</dbReference>
<dbReference type="PROSITE" id="PS52004">
    <property type="entry name" value="KS3_2"/>
    <property type="match status" value="1"/>
</dbReference>
<evidence type="ECO:0000256" key="6">
    <source>
        <dbReference type="ARBA" id="ARBA00022737"/>
    </source>
</evidence>
<dbReference type="GO" id="GO:0016874">
    <property type="term" value="F:ligase activity"/>
    <property type="evidence" value="ECO:0007669"/>
    <property type="project" value="UniProtKB-KW"/>
</dbReference>
<evidence type="ECO:0000256" key="3">
    <source>
        <dbReference type="ARBA" id="ARBA00022598"/>
    </source>
</evidence>
<dbReference type="InterPro" id="IPR032821">
    <property type="entry name" value="PKS_assoc"/>
</dbReference>
<evidence type="ECO:0000259" key="12">
    <source>
        <dbReference type="PROSITE" id="PS52004"/>
    </source>
</evidence>
<evidence type="ECO:0000256" key="9">
    <source>
        <dbReference type="PROSITE-ProRule" id="PRU01363"/>
    </source>
</evidence>
<dbReference type="SUPFAM" id="SSF53901">
    <property type="entry name" value="Thiolase-like"/>
    <property type="match status" value="1"/>
</dbReference>
<keyword evidence="7" id="KW-0511">Multifunctional enzyme</keyword>
<dbReference type="InterPro" id="IPR013217">
    <property type="entry name" value="Methyltransf_12"/>
</dbReference>
<evidence type="ECO:0000256" key="7">
    <source>
        <dbReference type="ARBA" id="ARBA00023268"/>
    </source>
</evidence>
<dbReference type="InterPro" id="IPR013120">
    <property type="entry name" value="FAR_NAD-bd"/>
</dbReference>
<dbReference type="SUPFAM" id="SSF53335">
    <property type="entry name" value="S-adenosyl-L-methionine-dependent methyltransferases"/>
    <property type="match status" value="1"/>
</dbReference>
<dbReference type="PANTHER" id="PTHR43775:SF20">
    <property type="entry name" value="HYBRID PKS-NRPS SYNTHETASE APDA"/>
    <property type="match status" value="1"/>
</dbReference>
<dbReference type="InterPro" id="IPR036736">
    <property type="entry name" value="ACP-like_sf"/>
</dbReference>
<dbReference type="InterPro" id="IPR020841">
    <property type="entry name" value="PKS_Beta-ketoAc_synthase_dom"/>
</dbReference>
<dbReference type="Pfam" id="PF14765">
    <property type="entry name" value="PS-DH"/>
    <property type="match status" value="1"/>
</dbReference>
<dbReference type="FunFam" id="3.40.47.10:FF:000019">
    <property type="entry name" value="Polyketide synthase type I"/>
    <property type="match status" value="1"/>
</dbReference>
<dbReference type="CDD" id="cd05274">
    <property type="entry name" value="KR_FAS_SDR_x"/>
    <property type="match status" value="1"/>
</dbReference>
<dbReference type="InterPro" id="IPR042104">
    <property type="entry name" value="PKS_dehydratase_sf"/>
</dbReference>
<dbReference type="SMART" id="SM00826">
    <property type="entry name" value="PKS_DH"/>
    <property type="match status" value="1"/>
</dbReference>
<evidence type="ECO:0000256" key="8">
    <source>
        <dbReference type="ARBA" id="ARBA00029443"/>
    </source>
</evidence>
<dbReference type="Gene3D" id="3.30.559.10">
    <property type="entry name" value="Chloramphenicol acetyltransferase-like domain"/>
    <property type="match status" value="1"/>
</dbReference>
<name>A0A5N6VAZ9_ASPTM</name>
<dbReference type="InterPro" id="IPR023213">
    <property type="entry name" value="CAT-like_dom_sf"/>
</dbReference>
<dbReference type="InterPro" id="IPR045851">
    <property type="entry name" value="AMP-bd_C_sf"/>
</dbReference>
<gene>
    <name evidence="14" type="ORF">BDV40DRAFT_294958</name>
</gene>
<dbReference type="InterPro" id="IPR000873">
    <property type="entry name" value="AMP-dep_synth/lig_dom"/>
</dbReference>
<dbReference type="InterPro" id="IPR050091">
    <property type="entry name" value="PKS_NRPS_Biosynth_Enz"/>
</dbReference>
<dbReference type="SMART" id="SM00823">
    <property type="entry name" value="PKS_PP"/>
    <property type="match status" value="2"/>
</dbReference>
<evidence type="ECO:0000256" key="4">
    <source>
        <dbReference type="ARBA" id="ARBA00022603"/>
    </source>
</evidence>
<dbReference type="InterPro" id="IPR036291">
    <property type="entry name" value="NAD(P)-bd_dom_sf"/>
</dbReference>
<dbReference type="GO" id="GO:0008168">
    <property type="term" value="F:methyltransferase activity"/>
    <property type="evidence" value="ECO:0007669"/>
    <property type="project" value="UniProtKB-KW"/>
</dbReference>
<dbReference type="InterPro" id="IPR010071">
    <property type="entry name" value="AA_adenyl_dom"/>
</dbReference>
<dbReference type="PROSITE" id="PS52019">
    <property type="entry name" value="PKS_MFAS_DH"/>
    <property type="match status" value="1"/>
</dbReference>
<dbReference type="GO" id="GO:0006633">
    <property type="term" value="P:fatty acid biosynthetic process"/>
    <property type="evidence" value="ECO:0007669"/>
    <property type="project" value="InterPro"/>
</dbReference>
<dbReference type="Pfam" id="PF00109">
    <property type="entry name" value="ketoacyl-synt"/>
    <property type="match status" value="1"/>
</dbReference>
<dbReference type="PROSITE" id="PS50075">
    <property type="entry name" value="CARRIER"/>
    <property type="match status" value="2"/>
</dbReference>
<dbReference type="InterPro" id="IPR014043">
    <property type="entry name" value="Acyl_transferase_dom"/>
</dbReference>
<proteinExistence type="inferred from homology"/>
<dbReference type="CDD" id="cd05930">
    <property type="entry name" value="A_NRPS"/>
    <property type="match status" value="1"/>
</dbReference>
<feature type="region of interest" description="N-terminal hotdog fold" evidence="9">
    <location>
        <begin position="949"/>
        <end position="1086"/>
    </location>
</feature>
<dbReference type="CDD" id="cd02440">
    <property type="entry name" value="AdoMet_MTases"/>
    <property type="match status" value="1"/>
</dbReference>
<dbReference type="SUPFAM" id="SSF47336">
    <property type="entry name" value="ACP-like"/>
    <property type="match status" value="2"/>
</dbReference>
<keyword evidence="15" id="KW-1185">Reference proteome</keyword>
<dbReference type="InterPro" id="IPR016039">
    <property type="entry name" value="Thiolase-like"/>
</dbReference>
<dbReference type="Pfam" id="PF02801">
    <property type="entry name" value="Ketoacyl-synt_C"/>
    <property type="match status" value="1"/>
</dbReference>
<dbReference type="GO" id="GO:0009403">
    <property type="term" value="P:toxin biosynthetic process"/>
    <property type="evidence" value="ECO:0007669"/>
    <property type="project" value="UniProtKB-ARBA"/>
</dbReference>
<dbReference type="InterPro" id="IPR009081">
    <property type="entry name" value="PP-bd_ACP"/>
</dbReference>
<dbReference type="SUPFAM" id="SSF56801">
    <property type="entry name" value="Acetyl-CoA synthetase-like"/>
    <property type="match status" value="1"/>
</dbReference>
<dbReference type="CDD" id="cd00833">
    <property type="entry name" value="PKS"/>
    <property type="match status" value="1"/>
</dbReference>
<keyword evidence="3" id="KW-0436">Ligase</keyword>
<dbReference type="Gene3D" id="3.40.50.720">
    <property type="entry name" value="NAD(P)-binding Rossmann-like Domain"/>
    <property type="match status" value="3"/>
</dbReference>
<keyword evidence="2" id="KW-0597">Phosphoprotein</keyword>
<feature type="domain" description="Ketosynthase family 3 (KS3)" evidence="12">
    <location>
        <begin position="5"/>
        <end position="438"/>
    </location>
</feature>
<feature type="domain" description="Carrier" evidence="11">
    <location>
        <begin position="2399"/>
        <end position="2477"/>
    </location>
</feature>
<keyword evidence="1" id="KW-0596">Phosphopantetheine</keyword>
<dbReference type="InterPro" id="IPR018201">
    <property type="entry name" value="Ketoacyl_synth_AS"/>
</dbReference>
<dbReference type="Pfam" id="PF00550">
    <property type="entry name" value="PP-binding"/>
    <property type="match status" value="2"/>
</dbReference>
<feature type="region of interest" description="Disordered" evidence="10">
    <location>
        <begin position="2520"/>
        <end position="2549"/>
    </location>
</feature>
<feature type="region of interest" description="Disordered" evidence="10">
    <location>
        <begin position="2485"/>
        <end position="2506"/>
    </location>
</feature>
<dbReference type="InterPro" id="IPR049900">
    <property type="entry name" value="PKS_mFAS_DH"/>
</dbReference>
<dbReference type="Gene3D" id="3.30.300.30">
    <property type="match status" value="1"/>
</dbReference>
<dbReference type="EMBL" id="ML738587">
    <property type="protein sequence ID" value="KAE8167840.1"/>
    <property type="molecule type" value="Genomic_DNA"/>
</dbReference>
<evidence type="ECO:0000313" key="15">
    <source>
        <dbReference type="Proteomes" id="UP000326950"/>
    </source>
</evidence>
<dbReference type="GO" id="GO:0004315">
    <property type="term" value="F:3-oxoacyl-[acyl-carrier-protein] synthase activity"/>
    <property type="evidence" value="ECO:0007669"/>
    <property type="project" value="InterPro"/>
</dbReference>
<dbReference type="SMART" id="SM00827">
    <property type="entry name" value="PKS_AT"/>
    <property type="match status" value="1"/>
</dbReference>
<keyword evidence="5" id="KW-0808">Transferase</keyword>
<dbReference type="InterPro" id="IPR001227">
    <property type="entry name" value="Ac_transferase_dom_sf"/>
</dbReference>
<evidence type="ECO:0000256" key="5">
    <source>
        <dbReference type="ARBA" id="ARBA00022679"/>
    </source>
</evidence>
<dbReference type="InterPro" id="IPR001242">
    <property type="entry name" value="Condensation_dom"/>
</dbReference>
<dbReference type="InterPro" id="IPR016035">
    <property type="entry name" value="Acyl_Trfase/lysoPLipase"/>
</dbReference>
<dbReference type="InterPro" id="IPR020845">
    <property type="entry name" value="AMP-binding_CS"/>
</dbReference>
<dbReference type="Gene3D" id="3.10.129.110">
    <property type="entry name" value="Polyketide synthase dehydratase"/>
    <property type="match status" value="1"/>
</dbReference>
<dbReference type="Pfam" id="PF00501">
    <property type="entry name" value="AMP-binding"/>
    <property type="match status" value="1"/>
</dbReference>
<dbReference type="InterPro" id="IPR049551">
    <property type="entry name" value="PKS_DH_C"/>
</dbReference>
<organism evidence="14 15">
    <name type="scientific">Aspergillus tamarii</name>
    <dbReference type="NCBI Taxonomy" id="41984"/>
    <lineage>
        <taxon>Eukaryota</taxon>
        <taxon>Fungi</taxon>
        <taxon>Dikarya</taxon>
        <taxon>Ascomycota</taxon>
        <taxon>Pezizomycotina</taxon>
        <taxon>Eurotiomycetes</taxon>
        <taxon>Eurotiomycetidae</taxon>
        <taxon>Eurotiales</taxon>
        <taxon>Aspergillaceae</taxon>
        <taxon>Aspergillus</taxon>
        <taxon>Aspergillus subgen. Circumdati</taxon>
    </lineage>
</organism>
<accession>A0A5N6VAZ9</accession>
<dbReference type="Pfam" id="PF00698">
    <property type="entry name" value="Acyl_transf_1"/>
    <property type="match status" value="1"/>
</dbReference>
<dbReference type="InterPro" id="IPR020806">
    <property type="entry name" value="PKS_PP-bd"/>
</dbReference>
<dbReference type="SMART" id="SM00822">
    <property type="entry name" value="PKS_KR"/>
    <property type="match status" value="1"/>
</dbReference>
<evidence type="ECO:0000256" key="2">
    <source>
        <dbReference type="ARBA" id="ARBA00022553"/>
    </source>
</evidence>
<dbReference type="Gene3D" id="1.10.1200.10">
    <property type="entry name" value="ACP-like"/>
    <property type="match status" value="2"/>
</dbReference>
<dbReference type="PANTHER" id="PTHR43775">
    <property type="entry name" value="FATTY ACID SYNTHASE"/>
    <property type="match status" value="1"/>
</dbReference>
<dbReference type="InterPro" id="IPR057326">
    <property type="entry name" value="KR_dom"/>
</dbReference>
<evidence type="ECO:0000256" key="1">
    <source>
        <dbReference type="ARBA" id="ARBA00022450"/>
    </source>
</evidence>
<dbReference type="InterPro" id="IPR013968">
    <property type="entry name" value="PKS_KR"/>
</dbReference>
<dbReference type="Pfam" id="PF07993">
    <property type="entry name" value="NAD_binding_4"/>
    <property type="match status" value="1"/>
</dbReference>
<dbReference type="Pfam" id="PF08659">
    <property type="entry name" value="KR"/>
    <property type="match status" value="1"/>
</dbReference>
<dbReference type="Gene3D" id="3.40.47.10">
    <property type="match status" value="1"/>
</dbReference>
<feature type="region of interest" description="C-terminal hotdog fold" evidence="9">
    <location>
        <begin position="1101"/>
        <end position="1258"/>
    </location>
</feature>
<evidence type="ECO:0000313" key="14">
    <source>
        <dbReference type="EMBL" id="KAE8167840.1"/>
    </source>
</evidence>
<dbReference type="InterPro" id="IPR006162">
    <property type="entry name" value="Ppantetheine_attach_site"/>
</dbReference>
<dbReference type="SUPFAM" id="SSF52777">
    <property type="entry name" value="CoA-dependent acyltransferases"/>
    <property type="match status" value="2"/>
</dbReference>
<reference evidence="14 15" key="1">
    <citation type="submission" date="2019-04" db="EMBL/GenBank/DDBJ databases">
        <title>Friends and foes A comparative genomics study of 23 Aspergillus species from section Flavi.</title>
        <authorList>
            <consortium name="DOE Joint Genome Institute"/>
            <person name="Kjaerbolling I."/>
            <person name="Vesth T."/>
            <person name="Frisvad J.C."/>
            <person name="Nybo J.L."/>
            <person name="Theobald S."/>
            <person name="Kildgaard S."/>
            <person name="Isbrandt T."/>
            <person name="Kuo A."/>
            <person name="Sato A."/>
            <person name="Lyhne E.K."/>
            <person name="Kogle M.E."/>
            <person name="Wiebenga A."/>
            <person name="Kun R.S."/>
            <person name="Lubbers R.J."/>
            <person name="Makela M.R."/>
            <person name="Barry K."/>
            <person name="Chovatia M."/>
            <person name="Clum A."/>
            <person name="Daum C."/>
            <person name="Haridas S."/>
            <person name="He G."/>
            <person name="LaButti K."/>
            <person name="Lipzen A."/>
            <person name="Mondo S."/>
            <person name="Riley R."/>
            <person name="Salamov A."/>
            <person name="Simmons B.A."/>
            <person name="Magnuson J.K."/>
            <person name="Henrissat B."/>
            <person name="Mortensen U.H."/>
            <person name="Larsen T.O."/>
            <person name="Devries R.P."/>
            <person name="Grigoriev I.V."/>
            <person name="Machida M."/>
            <person name="Baker S.E."/>
            <person name="Andersen M.R."/>
        </authorList>
    </citation>
    <scope>NUCLEOTIDE SEQUENCE [LARGE SCALE GENOMIC DNA]</scope>
    <source>
        <strain evidence="14 15">CBS 117626</strain>
    </source>
</reference>
<dbReference type="PROSITE" id="PS00012">
    <property type="entry name" value="PHOSPHOPANTETHEINE"/>
    <property type="match status" value="1"/>
</dbReference>
<dbReference type="InterPro" id="IPR029063">
    <property type="entry name" value="SAM-dependent_MTases_sf"/>
</dbReference>
<sequence>MAIGNEPIAIIGAACRFPGGATSPSKLWDLLHHPRDLSRKPPATRFNGDGFYHPNPEHHTTTNVTKSYFLDEDHRLFDATFFNTTPKEAEAIDPQQRLLLETVFEAMESAGLTLKGMEGSETSVYVGLMCNDFHDIQVRDPDYLPQYIATGASRAIISNRVSYFFDWKGPSMTIDTACSSSLVAIHQAVQSLRSGESTTACAAGANLLLSPENYQAESNLHMLSPSGWSQMWDAKADGYARGEGIAAVFLKTLSSALADGDHIEGIIRETGVNSDGRTRGITMPSNEAQLDLIRATYAKAGLDPLQPEQRCQYFEAHGTGTPAGDPLEASAISRAFFNEQSAVPDKLLVGSIKTVIGHTEGAAGVAGVLKAMLAMQHGIVPPNQHFESLNPDVKPWYSHLEIPTAPRKWPTTAEGTPRRASINSFGFGGTNSHVIIEHYDPTIHSSAIQDRLPTREGNVSAAITEPPLSLPIVLSANTEKSLLSMIQAYSEYLKANDSVDLKALSWALLERRTVFPVRVAFPPGSQKYVIAQMEDAIERGRDAGTRLKILDPEAGPRILGVFTGQGAQWATMGRALILHSLLFRKTIEDLEQHLSELPHPPSWSLTNELMASPKASRLEEAALSQPLCTAVQVATVNLLQAAGVSFHTVVGHSSGEIAAAYASGCITAREAIRIAYYRGYFARLATGSDGQKGAMLAAGLSLEEARKFCNRPGFKGHIVVAASNSPASVTLSGDLDVILAAKRALDSDGKFARALKVDTAYHSPHMHPCSEPYLEALNAVPIHPKSSNPGCAWLSSVYSDNGRPRKEELSGTYWRDNMANPVLFSQSVQAACEKRGPFDICIEVGPHATLKGPATQTIKEMFGTARPYQGALHRGTDDVVSLGSLFGFLWTHLPADAIDFKGFARAMGEDVPQPCPIPRNLPSYQWEHNQIHWREGRLSKQYRHRPPFHELLGTRLPGDVEHEPRWRNILRADEVLWLRDHRFQGQIIVPAAAYCVMAVSAGQSLSKDAPVEAIEITDLEIENAITLPDGPPGAEVLFNLHQTESREGPHKSVIRAEYACFSGPADGSGPVKKIFTGKLSVFLGGSWGAGLPTRSKIRPILYPMHIDDFYAQMTSIGLNYSGSFCGIKAAQRRLHNSTIRIGAPGEDSGSFLIHPITLDVCFQAIFAAYASPDDGSLRTSFLPQKFGRIVLAIPECQANIDAHADISVDAVVTNIVTANTFQMPAIHGDLHVFNERSGQMQVLIEEVSVGSFAPASESDDRELFLEDRWNLDILSGLSASRRGLEIPGKQTSLDACKRVAHFYLRELSREGTVPRVIPEYRSLFRFARSLSSQGLHDSGSESLLWASDTDDDITDLVKQHPESHDLRLSKAIGETLPAIVSGDASLLDNRIAAIFDQSLEQGSTLALGYRELGSVVKQVAHKHPRMSILEIGAYAGRTTKRIFQELDDAFASYTVAHISTASLDYLADVDNALPSDILRRDLNLEDDFESQGLKVGSFDLVIAVGLTPLCLPLRESLSRLRGLLKPGGFSVFLEPTGTGIHYPFVMSVLPHWWSLEDQDRSEARTASLVTWDRLLRQTGYSGIDATLNDSPEPQMSLIVSQATDDVVKALRKPLQSRKMVGSFPGKLLIIGGKTLMTSQLISQLEMLLDSWFQTIMIVDSLENMKEKTLIDVTTVLCLKDLDFSFIKDFNKKSYSNLKLLFERVPSVLWILQGHRQSNPYHAASLGLLRTIAAEIPQLHLQCLDLEMTENHELHVAECILRLVIIQRKKIRNDKSILWTAEQELVLHRGLFWLPRIVPVRKLNDRLNSIKRVLQRDVDSSSIQVILSKTVHGREAIRYTAVEGLKREAFLTTPTRDRSLHLSETSLVAVFVSEGCSVFVGLGRDLTTDAMYLALLPQNASLVTVPASWTQPLPVGFAPSLSIDTVLTHLVAQRVVDLAALSGSTVVHGLDNLLASIIWDRAHSSGKRVVVTTDRPNDTSLPAHIPQLYLHPHASKLMLRSSLPRDVKMLIDISIGQRFLGKMKDVLSHDIVVHTSDVIFSDHAFSDCVDRSVQFLKDVSVQATADGNQALSRVRPSELLQATSDRAPLTIIDWTGVEPLPTIVQPLDASELFSNTKTYLLVGLTGELGQFLCRWMINNGAHHIVVSSRNPQRGTRWEAELRSMGADLHIERCDATRKPDVARLIQKLRNTLPPIAGVVNGAMVMHDQPFADMDEETFRKVLQPKIDGSNNLDKEFWDTPLDFFIMTSSTAAIVGNPGQANYAAANQYMVGLAAQRRARGVAGSVVDIGMIMGIGYIRRSDGKATYEHFLGKQNLMPISEHDICDIFSEAIVGGHPITGDRSQIMTGLAKVDLSDSRKRPSWIANPRFSHHTIQSEPQMAQRDASDASPKTRLQQAANIEDVSLILQEMFAAELAVILQLPPDNVNKSISLLEMGADSLVAVEVRSWFLREIGQDVPVLKLLGGASVVDLCDELAVDVFANNAACGDGPVTENQERDLTVGQTPPENVGLAKDEARVELSTSSDESSILGHTQGQPTPDTSDNESTTLSKPVLPPWLRIEPMSYGQSRIWFPSIYLEDKTTYNCTTSYRIKGRLNLGRLEAALGLVTQRHESFRTSFHTDSFTGDAKQVILRKSSFRLRILNSSNDQTDVEQEFKKMHNHLYDLERGDTFRVVLLSHAPDYHTIVFGYHHIIMDGVSWQLTLQDIERCYTSPTVKHPNSLQYSLFAEKQRLAIQNGAYAKQLQYWKAQFRDLPSALPLFSFARTSSRKAMTKYETIELVQPLEPTLTSKVREASKKAKVTTLHFYLTAFQVMLYHFLGVDDQCVGIVDANRNNPDFMQTIGFLLNMLPLRFKLQNDPSFEDLVQQTRNSVYAALGNSDIPIDLILDELDIPRSTTFPPLFQTIFNYRMGALKQSTIGDLGLEWHDYKDARNPYDITVSVDEKDDGTGGFLSLGLLNYLFDHEGGKLLIMAYVNILEQATLDPGLRLSDYALFPEDEPYKSMSLGIGKKIDTTWPDTLSKRVNHLVETQPHEPALKDSSGSSLTYRAMGDRVNAIAASLSTLPSVRVGSHIGVCCQPSADLVCALLAILRVGAVYVPLDPNMPVERLALICDEADLHTLVHDKATANMAKYLRLRDGNIVDLTFLPSHTEKTIPDLSEAASNAFIMFTSGSTGKPKGVQLTHGNYMSHVLAASQRMGLQKETVLQQSSVSFDLSLAQIFYCLSNGGTLIVTDSQKDPKALAALIQREEVTFTFCVPSEYSILLRYGRETLASCKAWRIALSSGEAFPVSLKGKFRDLQLNTLTVLNAYGPTEGSVVATMCEVNYEAINDERVPIGRPLDNYAVYVVDNAAKPVPVGFPGELVLGGPGISPGYWRNPELTKEKFMADLISGSEKEIDGWKRLYRTGDKARMLEDGSLIYQGRIEGDLQVKLRGVRVELEEIENAILNSAHGILSDAAVVLRGEREKFLVAFVVFADDREPKTNSSEYLRSLRSTLPLPLFMKPAIIENLVKLPITTSGKLDRRALSTVPLGDITGAESTALLTNTERQLSDIWHTLLADVGEYLNIEKTSDFFSVGGNSLLLLKMQADIRDRLSIELSVPELFQNNTLEGLAARIDTAGIGAYSEIDWEAETGVSPEITSLQPMSRPLKATKSKTVLLTGATGFLGRALSQQLANCPDIAKIECLAVRNPTAACEQSKKISFHAGNLTLPFLGLSESEADRLFASADIIIHNGADVSFMKTYHSLRRPNLESTKELVRLSAKYRTPFHFISTSGVAHLTGKDSYPEISVAAYQPPTDGSDGYVASKWASERFLERVAAQTGMPVWIHRPTSVTGADTPTMDIVHTVLRYSRLLKSVPELPGWGGYFDFVHVESVARTVLETVLVEPAVNTKEPVYVHHCGETVVPVQQARAYLEEELDQTVTSQSTADWIATASAEGMDQLVAAFLKMFADGTAHSLVLPRLVRGGLETLEV</sequence>
<evidence type="ECO:0008006" key="16">
    <source>
        <dbReference type="Google" id="ProtNLM"/>
    </source>
</evidence>
<dbReference type="Pfam" id="PF16197">
    <property type="entry name" value="KAsynt_C_assoc"/>
    <property type="match status" value="1"/>
</dbReference>
<dbReference type="PROSITE" id="PS00606">
    <property type="entry name" value="KS3_1"/>
    <property type="match status" value="1"/>
</dbReference>
<dbReference type="GO" id="GO:0032259">
    <property type="term" value="P:methylation"/>
    <property type="evidence" value="ECO:0007669"/>
    <property type="project" value="UniProtKB-KW"/>
</dbReference>
<dbReference type="OrthoDB" id="329835at2759"/>
<dbReference type="NCBIfam" id="TIGR01733">
    <property type="entry name" value="AA-adenyl-dom"/>
    <property type="match status" value="1"/>
</dbReference>
<dbReference type="SUPFAM" id="SSF51735">
    <property type="entry name" value="NAD(P)-binding Rossmann-fold domains"/>
    <property type="match status" value="2"/>
</dbReference>
<dbReference type="Gene3D" id="3.40.50.12780">
    <property type="entry name" value="N-terminal domain of ligase-like"/>
    <property type="match status" value="1"/>
</dbReference>
<keyword evidence="6" id="KW-0677">Repeat</keyword>
<feature type="compositionally biased region" description="Polar residues" evidence="10">
    <location>
        <begin position="2520"/>
        <end position="2548"/>
    </location>
</feature>
<evidence type="ECO:0000256" key="10">
    <source>
        <dbReference type="SAM" id="MobiDB-lite"/>
    </source>
</evidence>
<comment type="similarity">
    <text evidence="8">In the C-terminal section; belongs to the NRP synthetase family.</text>
</comment>
<dbReference type="SUPFAM" id="SSF55048">
    <property type="entry name" value="Probable ACP-binding domain of malonyl-CoA ACP transacylase"/>
    <property type="match status" value="1"/>
</dbReference>
<dbReference type="Proteomes" id="UP000326950">
    <property type="component" value="Unassembled WGS sequence"/>
</dbReference>
<dbReference type="Gene3D" id="3.40.366.10">
    <property type="entry name" value="Malonyl-Coenzyme A Acyl Carrier Protein, domain 2"/>
    <property type="match status" value="1"/>
</dbReference>
<dbReference type="InterPro" id="IPR014031">
    <property type="entry name" value="Ketoacyl_synth_C"/>
</dbReference>
<feature type="active site" description="Proton donor; for dehydratase activity" evidence="9">
    <location>
        <position position="1159"/>
    </location>
</feature>
<evidence type="ECO:0000259" key="11">
    <source>
        <dbReference type="PROSITE" id="PS50075"/>
    </source>
</evidence>
<dbReference type="GO" id="GO:0004312">
    <property type="term" value="F:fatty acid synthase activity"/>
    <property type="evidence" value="ECO:0007669"/>
    <property type="project" value="TreeGrafter"/>
</dbReference>